<reference evidence="2 3" key="1">
    <citation type="submission" date="2019-03" db="EMBL/GenBank/DDBJ databases">
        <title>First draft genome of Liparis tanakae, snailfish: a comprehensive survey of snailfish specific genes.</title>
        <authorList>
            <person name="Kim W."/>
            <person name="Song I."/>
            <person name="Jeong J.-H."/>
            <person name="Kim D."/>
            <person name="Kim S."/>
            <person name="Ryu S."/>
            <person name="Song J.Y."/>
            <person name="Lee S.K."/>
        </authorList>
    </citation>
    <scope>NUCLEOTIDE SEQUENCE [LARGE SCALE GENOMIC DNA]</scope>
    <source>
        <tissue evidence="2">Muscle</tissue>
    </source>
</reference>
<feature type="region of interest" description="Disordered" evidence="1">
    <location>
        <begin position="15"/>
        <end position="62"/>
    </location>
</feature>
<dbReference type="Proteomes" id="UP000314294">
    <property type="component" value="Unassembled WGS sequence"/>
</dbReference>
<evidence type="ECO:0000313" key="3">
    <source>
        <dbReference type="Proteomes" id="UP000314294"/>
    </source>
</evidence>
<protein>
    <submittedName>
        <fullName evidence="2">Uncharacterized protein</fullName>
    </submittedName>
</protein>
<proteinExistence type="predicted"/>
<name>A0A4Z2E518_9TELE</name>
<keyword evidence="3" id="KW-1185">Reference proteome</keyword>
<accession>A0A4Z2E518</accession>
<sequence length="62" mass="6216">MPSMCSADVAPVLEDAVGAEDSPSRSASGVASGPERRFLSDGAASTRTWRAASSQTLSGSSV</sequence>
<organism evidence="2 3">
    <name type="scientific">Liparis tanakae</name>
    <name type="common">Tanaka's snailfish</name>
    <dbReference type="NCBI Taxonomy" id="230148"/>
    <lineage>
        <taxon>Eukaryota</taxon>
        <taxon>Metazoa</taxon>
        <taxon>Chordata</taxon>
        <taxon>Craniata</taxon>
        <taxon>Vertebrata</taxon>
        <taxon>Euteleostomi</taxon>
        <taxon>Actinopterygii</taxon>
        <taxon>Neopterygii</taxon>
        <taxon>Teleostei</taxon>
        <taxon>Neoteleostei</taxon>
        <taxon>Acanthomorphata</taxon>
        <taxon>Eupercaria</taxon>
        <taxon>Perciformes</taxon>
        <taxon>Cottioidei</taxon>
        <taxon>Cottales</taxon>
        <taxon>Liparidae</taxon>
        <taxon>Liparis</taxon>
    </lineage>
</organism>
<feature type="compositionally biased region" description="Low complexity" evidence="1">
    <location>
        <begin position="43"/>
        <end position="54"/>
    </location>
</feature>
<dbReference type="AlphaFoldDB" id="A0A4Z2E518"/>
<evidence type="ECO:0000313" key="2">
    <source>
        <dbReference type="EMBL" id="TNN23875.1"/>
    </source>
</evidence>
<evidence type="ECO:0000256" key="1">
    <source>
        <dbReference type="SAM" id="MobiDB-lite"/>
    </source>
</evidence>
<dbReference type="EMBL" id="SRLO01017073">
    <property type="protein sequence ID" value="TNN23875.1"/>
    <property type="molecule type" value="Genomic_DNA"/>
</dbReference>
<gene>
    <name evidence="2" type="ORF">EYF80_066004</name>
</gene>
<comment type="caution">
    <text evidence="2">The sequence shown here is derived from an EMBL/GenBank/DDBJ whole genome shotgun (WGS) entry which is preliminary data.</text>
</comment>